<dbReference type="Proteomes" id="UP001363151">
    <property type="component" value="Unassembled WGS sequence"/>
</dbReference>
<evidence type="ECO:0008006" key="4">
    <source>
        <dbReference type="Google" id="ProtNLM"/>
    </source>
</evidence>
<organism evidence="2 3">
    <name type="scientific">Aureococcus anophagefferens</name>
    <name type="common">Harmful bloom alga</name>
    <dbReference type="NCBI Taxonomy" id="44056"/>
    <lineage>
        <taxon>Eukaryota</taxon>
        <taxon>Sar</taxon>
        <taxon>Stramenopiles</taxon>
        <taxon>Ochrophyta</taxon>
        <taxon>Pelagophyceae</taxon>
        <taxon>Pelagomonadales</taxon>
        <taxon>Pelagomonadaceae</taxon>
        <taxon>Aureococcus</taxon>
    </lineage>
</organism>
<keyword evidence="3" id="KW-1185">Reference proteome</keyword>
<keyword evidence="1" id="KW-0732">Signal</keyword>
<name>A0ABR1FS46_AURAN</name>
<comment type="caution">
    <text evidence="2">The sequence shown here is derived from an EMBL/GenBank/DDBJ whole genome shotgun (WGS) entry which is preliminary data.</text>
</comment>
<accession>A0ABR1FS46</accession>
<sequence length="301" mass="30530">MALRLAIVASLFSFANGLARAPTKNLAQIFKETIANHEDGAFAATPIMKRRVAVVGAGGKAGSMVFGAVQRAAQTFDAGLAAPRALCGAARGSRALNSVLGSSFVLAFAGEDLVKLTDFRDDAKLEKNLEGCATVVAPARLRPAGAVTGTEWTWDLDCDVDESVADGDDAVFGRVARVAAKLGAHVIAVASPASAGGVEAALAAAGAAHTVLVVGEVALTKGWYLDKGVQQVISCAPGVARDPGCVQAEDLGAVVAYAATCLDPASSRVLTLSASSEGYDDQEALARAINAGLRGVAPTRP</sequence>
<evidence type="ECO:0000313" key="2">
    <source>
        <dbReference type="EMBL" id="KAK7237193.1"/>
    </source>
</evidence>
<evidence type="ECO:0000313" key="3">
    <source>
        <dbReference type="Proteomes" id="UP001363151"/>
    </source>
</evidence>
<gene>
    <name evidence="2" type="ORF">SO694_00097013</name>
</gene>
<dbReference type="EMBL" id="JBBJCI010000253">
    <property type="protein sequence ID" value="KAK7237193.1"/>
    <property type="molecule type" value="Genomic_DNA"/>
</dbReference>
<evidence type="ECO:0000256" key="1">
    <source>
        <dbReference type="SAM" id="SignalP"/>
    </source>
</evidence>
<reference evidence="2 3" key="1">
    <citation type="submission" date="2024-03" db="EMBL/GenBank/DDBJ databases">
        <title>Aureococcus anophagefferens CCMP1851 and Kratosvirus quantuckense: Draft genome of a second virus-susceptible host strain in the model system.</title>
        <authorList>
            <person name="Chase E."/>
            <person name="Truchon A.R."/>
            <person name="Schepens W."/>
            <person name="Wilhelm S.W."/>
        </authorList>
    </citation>
    <scope>NUCLEOTIDE SEQUENCE [LARGE SCALE GENOMIC DNA]</scope>
    <source>
        <strain evidence="2 3">CCMP1851</strain>
    </source>
</reference>
<feature type="signal peptide" evidence="1">
    <location>
        <begin position="1"/>
        <end position="17"/>
    </location>
</feature>
<proteinExistence type="predicted"/>
<protein>
    <recommendedName>
        <fullName evidence="4">Lactate/malate dehydrogenase N-terminal domain-containing protein</fullName>
    </recommendedName>
</protein>
<feature type="chain" id="PRO_5046146078" description="Lactate/malate dehydrogenase N-terminal domain-containing protein" evidence="1">
    <location>
        <begin position="18"/>
        <end position="301"/>
    </location>
</feature>